<organism evidence="4">
    <name type="scientific">Enterobius vermicularis</name>
    <name type="common">Human pinworm</name>
    <dbReference type="NCBI Taxonomy" id="51028"/>
    <lineage>
        <taxon>Eukaryota</taxon>
        <taxon>Metazoa</taxon>
        <taxon>Ecdysozoa</taxon>
        <taxon>Nematoda</taxon>
        <taxon>Chromadorea</taxon>
        <taxon>Rhabditida</taxon>
        <taxon>Spirurina</taxon>
        <taxon>Oxyuridomorpha</taxon>
        <taxon>Oxyuroidea</taxon>
        <taxon>Oxyuridae</taxon>
        <taxon>Enterobius</taxon>
    </lineage>
</organism>
<evidence type="ECO:0000313" key="3">
    <source>
        <dbReference type="Proteomes" id="UP000274131"/>
    </source>
</evidence>
<name>A0A0N4VMF1_ENTVE</name>
<proteinExistence type="predicted"/>
<protein>
    <submittedName>
        <fullName evidence="4">PAM2 domain-containing protein</fullName>
    </submittedName>
</protein>
<evidence type="ECO:0000256" key="1">
    <source>
        <dbReference type="SAM" id="MobiDB-lite"/>
    </source>
</evidence>
<gene>
    <name evidence="2" type="ORF">EVEC_LOCUS11347</name>
</gene>
<dbReference type="WBParaSite" id="EVEC_0001210901-mRNA-1">
    <property type="protein sequence ID" value="EVEC_0001210901-mRNA-1"/>
    <property type="gene ID" value="EVEC_0001210901"/>
</dbReference>
<dbReference type="Proteomes" id="UP000274131">
    <property type="component" value="Unassembled WGS sequence"/>
</dbReference>
<dbReference type="AlphaFoldDB" id="A0A0N4VMF1"/>
<feature type="compositionally biased region" description="Polar residues" evidence="1">
    <location>
        <begin position="20"/>
        <end position="33"/>
    </location>
</feature>
<feature type="compositionally biased region" description="Polar residues" evidence="1">
    <location>
        <begin position="78"/>
        <end position="106"/>
    </location>
</feature>
<feature type="region of interest" description="Disordered" evidence="1">
    <location>
        <begin position="20"/>
        <end position="108"/>
    </location>
</feature>
<feature type="region of interest" description="Disordered" evidence="1">
    <location>
        <begin position="123"/>
        <end position="158"/>
    </location>
</feature>
<feature type="compositionally biased region" description="Basic and acidic residues" evidence="1">
    <location>
        <begin position="139"/>
        <end position="158"/>
    </location>
</feature>
<reference evidence="2 3" key="2">
    <citation type="submission" date="2018-10" db="EMBL/GenBank/DDBJ databases">
        <authorList>
            <consortium name="Pathogen Informatics"/>
        </authorList>
    </citation>
    <scope>NUCLEOTIDE SEQUENCE [LARGE SCALE GENOMIC DNA]</scope>
</reference>
<reference evidence="4" key="1">
    <citation type="submission" date="2017-02" db="UniProtKB">
        <authorList>
            <consortium name="WormBaseParasite"/>
        </authorList>
    </citation>
    <scope>IDENTIFICATION</scope>
</reference>
<sequence length="158" mass="16617">VEPVVSGVTEANVPVVSALTESQPSVEQPQSAGLASGVALDESPAKQEKPENGTVGVKQCEMQKEQKSMPEQVAETIQPLSQFPIDSSTSLESTSGLPEGITSNSATEKKVDFDSVSAAKTVTEISDASASGRLAAQNEPKEETQSEQKHDLLRSDSF</sequence>
<evidence type="ECO:0000313" key="4">
    <source>
        <dbReference type="WBParaSite" id="EVEC_0001210901-mRNA-1"/>
    </source>
</evidence>
<evidence type="ECO:0000313" key="2">
    <source>
        <dbReference type="EMBL" id="VDD96596.1"/>
    </source>
</evidence>
<accession>A0A0N4VMF1</accession>
<keyword evidence="3" id="KW-1185">Reference proteome</keyword>
<dbReference type="EMBL" id="UXUI01011907">
    <property type="protein sequence ID" value="VDD96596.1"/>
    <property type="molecule type" value="Genomic_DNA"/>
</dbReference>